<dbReference type="Pfam" id="PF22037">
    <property type="entry name" value="PSD13_N"/>
    <property type="match status" value="1"/>
</dbReference>
<proteinExistence type="predicted"/>
<dbReference type="GO" id="GO:0005829">
    <property type="term" value="C:cytosol"/>
    <property type="evidence" value="ECO:0007669"/>
    <property type="project" value="TreeGrafter"/>
</dbReference>
<sequence>MDYLDSRLKEHGSFSDDWTEMRDLYSRKLWHQLTLHILDSLKKPGFVSSVDLDQFNDNFLNSIKQKINPLSLAEIIVPISEGMVKTDPQKTIKFIEENRDKYMSMNDEAVILSNSTIGMIRLLIIGDMPGARDIIESTGEILSKIDGVTSVHSRFYRMSSNYYKLMGQHAEYYREALRFLGCTDMAELPVEEKQDWAFSVGLAALLGNGVYNFGELVSSYPLSRTL</sequence>
<dbReference type="GO" id="GO:0005198">
    <property type="term" value="F:structural molecule activity"/>
    <property type="evidence" value="ECO:0007669"/>
    <property type="project" value="TreeGrafter"/>
</dbReference>
<organism evidence="3 4">
    <name type="scientific">Dibothriocephalus latus</name>
    <name type="common">Fish tapeworm</name>
    <name type="synonym">Diphyllobothrium latum</name>
    <dbReference type="NCBI Taxonomy" id="60516"/>
    <lineage>
        <taxon>Eukaryota</taxon>
        <taxon>Metazoa</taxon>
        <taxon>Spiralia</taxon>
        <taxon>Lophotrochozoa</taxon>
        <taxon>Platyhelminthes</taxon>
        <taxon>Cestoda</taxon>
        <taxon>Eucestoda</taxon>
        <taxon>Diphyllobothriidea</taxon>
        <taxon>Diphyllobothriidae</taxon>
        <taxon>Dibothriocephalus</taxon>
    </lineage>
</organism>
<feature type="domain" description="PSD13 N-terminal" evidence="2">
    <location>
        <begin position="18"/>
        <end position="218"/>
    </location>
</feature>
<dbReference type="PANTHER" id="PTHR10539">
    <property type="entry name" value="26S PROTEASOME NON-ATPASE REGULATORY SUBUNIT 13"/>
    <property type="match status" value="1"/>
</dbReference>
<dbReference type="GO" id="GO:0006511">
    <property type="term" value="P:ubiquitin-dependent protein catabolic process"/>
    <property type="evidence" value="ECO:0007669"/>
    <property type="project" value="TreeGrafter"/>
</dbReference>
<protein>
    <recommendedName>
        <fullName evidence="2">PSD13 N-terminal domain-containing protein</fullName>
    </recommendedName>
</protein>
<evidence type="ECO:0000313" key="4">
    <source>
        <dbReference type="Proteomes" id="UP000281553"/>
    </source>
</evidence>
<evidence type="ECO:0000313" key="3">
    <source>
        <dbReference type="EMBL" id="VDN15243.1"/>
    </source>
</evidence>
<name>A0A3P7LW47_DIBLA</name>
<dbReference type="OrthoDB" id="1093at2759"/>
<keyword evidence="1" id="KW-0647">Proteasome</keyword>
<dbReference type="GO" id="GO:0005634">
    <property type="term" value="C:nucleus"/>
    <property type="evidence" value="ECO:0007669"/>
    <property type="project" value="TreeGrafter"/>
</dbReference>
<dbReference type="GO" id="GO:0008541">
    <property type="term" value="C:proteasome regulatory particle, lid subcomplex"/>
    <property type="evidence" value="ECO:0007669"/>
    <property type="project" value="TreeGrafter"/>
</dbReference>
<dbReference type="InterPro" id="IPR035298">
    <property type="entry name" value="PSMD13"/>
</dbReference>
<dbReference type="PANTHER" id="PTHR10539:SF0">
    <property type="entry name" value="26S PROTEASOME NON-ATPASE REGULATORY SUBUNIT 13"/>
    <property type="match status" value="1"/>
</dbReference>
<dbReference type="EMBL" id="UYRU01061858">
    <property type="protein sequence ID" value="VDN15243.1"/>
    <property type="molecule type" value="Genomic_DNA"/>
</dbReference>
<dbReference type="InterPro" id="IPR054179">
    <property type="entry name" value="PSD13_N"/>
</dbReference>
<accession>A0A3P7LW47</accession>
<evidence type="ECO:0000256" key="1">
    <source>
        <dbReference type="ARBA" id="ARBA00022942"/>
    </source>
</evidence>
<gene>
    <name evidence="3" type="ORF">DILT_LOCUS11074</name>
</gene>
<dbReference type="AlphaFoldDB" id="A0A3P7LW47"/>
<keyword evidence="4" id="KW-1185">Reference proteome</keyword>
<reference evidence="3 4" key="1">
    <citation type="submission" date="2018-11" db="EMBL/GenBank/DDBJ databases">
        <authorList>
            <consortium name="Pathogen Informatics"/>
        </authorList>
    </citation>
    <scope>NUCLEOTIDE SEQUENCE [LARGE SCALE GENOMIC DNA]</scope>
</reference>
<evidence type="ECO:0000259" key="2">
    <source>
        <dbReference type="Pfam" id="PF22037"/>
    </source>
</evidence>
<dbReference type="Proteomes" id="UP000281553">
    <property type="component" value="Unassembled WGS sequence"/>
</dbReference>